<dbReference type="Pfam" id="PF00528">
    <property type="entry name" value="BPD_transp_1"/>
    <property type="match status" value="1"/>
</dbReference>
<keyword evidence="2 7" id="KW-0813">Transport</keyword>
<evidence type="ECO:0000313" key="9">
    <source>
        <dbReference type="EMBL" id="QUI24166.1"/>
    </source>
</evidence>
<feature type="transmembrane region" description="Helical" evidence="7">
    <location>
        <begin position="270"/>
        <end position="290"/>
    </location>
</feature>
<protein>
    <submittedName>
        <fullName evidence="9">Sugar ABC transporter permease</fullName>
    </submittedName>
</protein>
<gene>
    <name evidence="9" type="ORF">HZI73_18535</name>
</gene>
<dbReference type="RefSeq" id="WP_212694858.1">
    <property type="nucleotide sequence ID" value="NZ_CP058649.1"/>
</dbReference>
<feature type="transmembrane region" description="Helical" evidence="7">
    <location>
        <begin position="210"/>
        <end position="230"/>
    </location>
</feature>
<dbReference type="KEGG" id="vpy:HZI73_18535"/>
<proteinExistence type="inferred from homology"/>
<keyword evidence="10" id="KW-1185">Reference proteome</keyword>
<dbReference type="InterPro" id="IPR035906">
    <property type="entry name" value="MetI-like_sf"/>
</dbReference>
<evidence type="ECO:0000259" key="8">
    <source>
        <dbReference type="PROSITE" id="PS50928"/>
    </source>
</evidence>
<keyword evidence="5 7" id="KW-1133">Transmembrane helix</keyword>
<comment type="subcellular location">
    <subcellularLocation>
        <location evidence="1 7">Cell membrane</location>
        <topology evidence="1 7">Multi-pass membrane protein</topology>
    </subcellularLocation>
</comment>
<dbReference type="GO" id="GO:0005886">
    <property type="term" value="C:plasma membrane"/>
    <property type="evidence" value="ECO:0007669"/>
    <property type="project" value="UniProtKB-SubCell"/>
</dbReference>
<evidence type="ECO:0000256" key="4">
    <source>
        <dbReference type="ARBA" id="ARBA00022692"/>
    </source>
</evidence>
<evidence type="ECO:0000256" key="1">
    <source>
        <dbReference type="ARBA" id="ARBA00004651"/>
    </source>
</evidence>
<dbReference type="PANTHER" id="PTHR43227:SF11">
    <property type="entry name" value="BLL4140 PROTEIN"/>
    <property type="match status" value="1"/>
</dbReference>
<keyword evidence="4 7" id="KW-0812">Transmembrane</keyword>
<feature type="transmembrane region" description="Helical" evidence="7">
    <location>
        <begin position="80"/>
        <end position="100"/>
    </location>
</feature>
<dbReference type="InterPro" id="IPR050809">
    <property type="entry name" value="UgpAE/MalFG_permease"/>
</dbReference>
<dbReference type="PANTHER" id="PTHR43227">
    <property type="entry name" value="BLL4140 PROTEIN"/>
    <property type="match status" value="1"/>
</dbReference>
<name>A0A8J8MMB6_9FIRM</name>
<dbReference type="GO" id="GO:0055085">
    <property type="term" value="P:transmembrane transport"/>
    <property type="evidence" value="ECO:0007669"/>
    <property type="project" value="InterPro"/>
</dbReference>
<evidence type="ECO:0000256" key="2">
    <source>
        <dbReference type="ARBA" id="ARBA00022448"/>
    </source>
</evidence>
<dbReference type="Proteomes" id="UP000683246">
    <property type="component" value="Chromosome"/>
</dbReference>
<sequence>MKPKKKSIWTNAWEHRALLIMVLPAMVIIILFNFVPMGGITLAFRNADHSHLPYGTEWVGLKNFSFLTDKYFLTTVKNTVVIAGLKILFGFPAPIILALLLNEVLHVRFKRIIQTVSYLPHFIAWVFIANLLDRLLNSDVGLFNEIIRAFGGETIHFMGEIKYFLPIVIISAIWKEIGFSSIIYLAAITQISPGLYDAAKVDGCGRLGRIWHVTLPGIMPIVSMMLILTIPKLLNADFDQLYLLGNPINQPVSEILDTYVLRTGLSYGNFSKAIAIGLCGSIVSMVLLVISNKISRRLGGSTLW</sequence>
<comment type="similarity">
    <text evidence="7">Belongs to the binding-protein-dependent transport system permease family.</text>
</comment>
<evidence type="ECO:0000313" key="10">
    <source>
        <dbReference type="Proteomes" id="UP000683246"/>
    </source>
</evidence>
<dbReference type="InterPro" id="IPR000515">
    <property type="entry name" value="MetI-like"/>
</dbReference>
<evidence type="ECO:0000256" key="3">
    <source>
        <dbReference type="ARBA" id="ARBA00022475"/>
    </source>
</evidence>
<dbReference type="PROSITE" id="PS50928">
    <property type="entry name" value="ABC_TM1"/>
    <property type="match status" value="1"/>
</dbReference>
<feature type="transmembrane region" description="Helical" evidence="7">
    <location>
        <begin position="112"/>
        <end position="132"/>
    </location>
</feature>
<keyword evidence="6 7" id="KW-0472">Membrane</keyword>
<dbReference type="EMBL" id="CP058649">
    <property type="protein sequence ID" value="QUI24166.1"/>
    <property type="molecule type" value="Genomic_DNA"/>
</dbReference>
<evidence type="ECO:0000256" key="5">
    <source>
        <dbReference type="ARBA" id="ARBA00022989"/>
    </source>
</evidence>
<dbReference type="AlphaFoldDB" id="A0A8J8MMB6"/>
<accession>A0A8J8MMB6</accession>
<reference evidence="9" key="1">
    <citation type="submission" date="2020-07" db="EMBL/GenBank/DDBJ databases">
        <title>Vallitalea pronyensis genome.</title>
        <authorList>
            <person name="Postec A."/>
        </authorList>
    </citation>
    <scope>NUCLEOTIDE SEQUENCE</scope>
    <source>
        <strain evidence="9">FatNI3</strain>
    </source>
</reference>
<dbReference type="Gene3D" id="1.10.3720.10">
    <property type="entry name" value="MetI-like"/>
    <property type="match status" value="1"/>
</dbReference>
<feature type="transmembrane region" description="Helical" evidence="7">
    <location>
        <begin position="21"/>
        <end position="44"/>
    </location>
</feature>
<evidence type="ECO:0000256" key="7">
    <source>
        <dbReference type="RuleBase" id="RU363032"/>
    </source>
</evidence>
<dbReference type="SUPFAM" id="SSF161098">
    <property type="entry name" value="MetI-like"/>
    <property type="match status" value="1"/>
</dbReference>
<dbReference type="CDD" id="cd06261">
    <property type="entry name" value="TM_PBP2"/>
    <property type="match status" value="1"/>
</dbReference>
<feature type="transmembrane region" description="Helical" evidence="7">
    <location>
        <begin position="163"/>
        <end position="189"/>
    </location>
</feature>
<keyword evidence="3" id="KW-1003">Cell membrane</keyword>
<feature type="domain" description="ABC transmembrane type-1" evidence="8">
    <location>
        <begin position="76"/>
        <end position="291"/>
    </location>
</feature>
<evidence type="ECO:0000256" key="6">
    <source>
        <dbReference type="ARBA" id="ARBA00023136"/>
    </source>
</evidence>
<organism evidence="9 10">
    <name type="scientific">Vallitalea pronyensis</name>
    <dbReference type="NCBI Taxonomy" id="1348613"/>
    <lineage>
        <taxon>Bacteria</taxon>
        <taxon>Bacillati</taxon>
        <taxon>Bacillota</taxon>
        <taxon>Clostridia</taxon>
        <taxon>Lachnospirales</taxon>
        <taxon>Vallitaleaceae</taxon>
        <taxon>Vallitalea</taxon>
    </lineage>
</organism>